<dbReference type="SUPFAM" id="SSF52540">
    <property type="entry name" value="P-loop containing nucleoside triphosphate hydrolases"/>
    <property type="match status" value="1"/>
</dbReference>
<evidence type="ECO:0000313" key="2">
    <source>
        <dbReference type="Proteomes" id="UP000295198"/>
    </source>
</evidence>
<comment type="caution">
    <text evidence="1">The sequence shown here is derived from an EMBL/GenBank/DDBJ whole genome shotgun (WGS) entry which is preliminary data.</text>
</comment>
<protein>
    <recommendedName>
        <fullName evidence="3">Sulfotransferase family protein</fullName>
    </recommendedName>
</protein>
<evidence type="ECO:0000313" key="1">
    <source>
        <dbReference type="EMBL" id="RYP88425.1"/>
    </source>
</evidence>
<dbReference type="InterPro" id="IPR027417">
    <property type="entry name" value="P-loop_NTPase"/>
</dbReference>
<keyword evidence="2" id="KW-1185">Reference proteome</keyword>
<dbReference type="RefSeq" id="WP_134714153.1">
    <property type="nucleotide sequence ID" value="NZ_SDKM01000003.1"/>
</dbReference>
<name>A0A4Q4ZKL0_9ACTN</name>
<accession>A0A4Q4ZKL0</accession>
<proteinExistence type="predicted"/>
<evidence type="ECO:0008006" key="3">
    <source>
        <dbReference type="Google" id="ProtNLM"/>
    </source>
</evidence>
<dbReference type="Proteomes" id="UP000295198">
    <property type="component" value="Unassembled WGS sequence"/>
</dbReference>
<sequence>MARRVLLHVGLPKTGTTYLQSIAWANKDVLREQGVLLPGFGPRQHLWASGVVREEKGLDRRHPDAHKAWDQLLAETRAWSGTALISHEFFAGASAEQVRRAVADLGDAEVHVVVTAREIVGLVTARWQEWVKNGATGPIDTYPPGTGGDPSDEWGWDTNDLADVLERWGGPLPRGHVHLVTLPGRDEPKDALWRRFAGLLDVDPDSCDTTVSQPNESLGVVEVELLRRINPHLGEFSAPVDKGVWIRGYLAQDKLVPRGGERFWPSPARVAELRERGERGLAAIEAAGYHVVGSVDALRTPPELEPRRHPDTVTDAELVDAAAATIADMLVDVRRQRRRLTAASGGSAGRLLGRARAGVRRVLGRF</sequence>
<dbReference type="OrthoDB" id="5144031at2"/>
<dbReference type="EMBL" id="SDKM01000003">
    <property type="protein sequence ID" value="RYP88425.1"/>
    <property type="molecule type" value="Genomic_DNA"/>
</dbReference>
<dbReference type="AlphaFoldDB" id="A0A4Q4ZKL0"/>
<organism evidence="1 2">
    <name type="scientific">Nocardioides guangzhouensis</name>
    <dbReference type="NCBI Taxonomy" id="2497878"/>
    <lineage>
        <taxon>Bacteria</taxon>
        <taxon>Bacillati</taxon>
        <taxon>Actinomycetota</taxon>
        <taxon>Actinomycetes</taxon>
        <taxon>Propionibacteriales</taxon>
        <taxon>Nocardioidaceae</taxon>
        <taxon>Nocardioides</taxon>
    </lineage>
</organism>
<reference evidence="1 2" key="1">
    <citation type="submission" date="2019-01" db="EMBL/GenBank/DDBJ databases">
        <title>Nocardioides guangzhouensis sp. nov., an actinobacterium isolated from soil.</title>
        <authorList>
            <person name="Fu Y."/>
            <person name="Cai Y."/>
            <person name="Lin Z."/>
            <person name="Chen P."/>
        </authorList>
    </citation>
    <scope>NUCLEOTIDE SEQUENCE [LARGE SCALE GENOMIC DNA]</scope>
    <source>
        <strain evidence="1 2">130</strain>
    </source>
</reference>
<gene>
    <name evidence="1" type="ORF">EKO23_03625</name>
</gene>